<reference evidence="5" key="3">
    <citation type="submission" date="2016-11" db="EMBL/GenBank/DDBJ databases">
        <authorList>
            <person name="Varghese N."/>
            <person name="Submissions S."/>
        </authorList>
    </citation>
    <scope>NUCLEOTIDE SEQUENCE [LARGE SCALE GENOMIC DNA]</scope>
    <source>
        <strain evidence="5">DX253</strain>
    </source>
</reference>
<sequence>MTTLPPRERLPWYVAPLPQWLEDFGLRMAWPIVIINLVGTAFGFWYYGFHPYPFSDPLMTWQFGVEPAVMWPFVPDSPMATLFIALSLALWKLGRNNEWVNMLAFFGCIKLGLWTPFVLAAFFSGFIGVGWPMYAFLFCSHLAMVVEAFLIHRYSDFPVGAVFVAVVWYGFNDLVDYFVPIVGTPHHTGVPAQQILAAGYSHPSPTHEIAAAGAVVITLLATFLALTTRVEKLEAGTIEAER</sequence>
<protein>
    <submittedName>
        <fullName evidence="3">Uncharacterized membrane protein YpjA</fullName>
    </submittedName>
</protein>
<feature type="transmembrane region" description="Helical" evidence="1">
    <location>
        <begin position="133"/>
        <end position="150"/>
    </location>
</feature>
<dbReference type="RefSeq" id="WP_007976800.1">
    <property type="nucleotide sequence ID" value="NZ_AEMG01000002.1"/>
</dbReference>
<evidence type="ECO:0000313" key="2">
    <source>
        <dbReference type="EMBL" id="EFW94032.1"/>
    </source>
</evidence>
<dbReference type="InterPro" id="IPR009845">
    <property type="entry name" value="DUF1405"/>
</dbReference>
<keyword evidence="5" id="KW-1185">Reference proteome</keyword>
<dbReference type="PANTHER" id="PTHR40042:SF1">
    <property type="entry name" value="DUF1405 DOMAIN-CONTAINING PROTEIN"/>
    <property type="match status" value="1"/>
</dbReference>
<organism evidence="2 4">
    <name type="scientific">Haladaptatus paucihalophilus DX253</name>
    <dbReference type="NCBI Taxonomy" id="797209"/>
    <lineage>
        <taxon>Archaea</taxon>
        <taxon>Methanobacteriati</taxon>
        <taxon>Methanobacteriota</taxon>
        <taxon>Stenosarchaea group</taxon>
        <taxon>Halobacteria</taxon>
        <taxon>Halobacteriales</taxon>
        <taxon>Haladaptataceae</taxon>
        <taxon>Haladaptatus</taxon>
    </lineage>
</organism>
<dbReference type="Proteomes" id="UP000184203">
    <property type="component" value="Unassembled WGS sequence"/>
</dbReference>
<feature type="transmembrane region" description="Helical" evidence="1">
    <location>
        <begin position="209"/>
        <end position="226"/>
    </location>
</feature>
<dbReference type="OrthoDB" id="160626at2157"/>
<keyword evidence="1" id="KW-0472">Membrane</keyword>
<dbReference type="EMBL" id="AEMG01000002">
    <property type="protein sequence ID" value="EFW94032.1"/>
    <property type="molecule type" value="Genomic_DNA"/>
</dbReference>
<keyword evidence="1" id="KW-0812">Transmembrane</keyword>
<gene>
    <name evidence="3" type="ORF">SAMN05444342_1936</name>
    <name evidence="2" type="ORF">ZOD2009_02775</name>
</gene>
<reference evidence="3" key="2">
    <citation type="submission" date="2016-11" db="EMBL/GenBank/DDBJ databases">
        <authorList>
            <person name="Jaros S."/>
            <person name="Januszkiewicz K."/>
            <person name="Wedrychowicz H."/>
        </authorList>
    </citation>
    <scope>NUCLEOTIDE SEQUENCE [LARGE SCALE GENOMIC DNA]</scope>
    <source>
        <strain evidence="3">DX253</strain>
    </source>
</reference>
<feature type="transmembrane region" description="Helical" evidence="1">
    <location>
        <begin position="157"/>
        <end position="175"/>
    </location>
</feature>
<dbReference type="PANTHER" id="PTHR40042">
    <property type="entry name" value="HYPOTHETICAL MEMBRANE SPANNING PROTEIN"/>
    <property type="match status" value="1"/>
</dbReference>
<evidence type="ECO:0000313" key="5">
    <source>
        <dbReference type="Proteomes" id="UP000184203"/>
    </source>
</evidence>
<dbReference type="EMBL" id="FRAN01000002">
    <property type="protein sequence ID" value="SHK63923.1"/>
    <property type="molecule type" value="Genomic_DNA"/>
</dbReference>
<proteinExistence type="predicted"/>
<evidence type="ECO:0000313" key="4">
    <source>
        <dbReference type="Proteomes" id="UP000003751"/>
    </source>
</evidence>
<dbReference type="Proteomes" id="UP000003751">
    <property type="component" value="Unassembled WGS sequence"/>
</dbReference>
<feature type="transmembrane region" description="Helical" evidence="1">
    <location>
        <begin position="28"/>
        <end position="49"/>
    </location>
</feature>
<feature type="transmembrane region" description="Helical" evidence="1">
    <location>
        <begin position="69"/>
        <end position="91"/>
    </location>
</feature>
<dbReference type="PATRIC" id="fig|797209.4.peg.539"/>
<evidence type="ECO:0000256" key="1">
    <source>
        <dbReference type="SAM" id="Phobius"/>
    </source>
</evidence>
<evidence type="ECO:0000313" key="3">
    <source>
        <dbReference type="EMBL" id="SHK63923.1"/>
    </source>
</evidence>
<accession>E7QPB6</accession>
<reference evidence="2 4" key="1">
    <citation type="journal article" date="2014" name="ISME J.">
        <title>Trehalose/2-sulfotrehalose biosynthesis and glycine-betaine uptake are widely spread mechanisms for osmoadaptation in the Halobacteriales.</title>
        <authorList>
            <person name="Youssef N.H."/>
            <person name="Savage-Ashlock K.N."/>
            <person name="McCully A.L."/>
            <person name="Luedtke B."/>
            <person name="Shaw E.I."/>
            <person name="Hoff W.D."/>
            <person name="Elshahed M.S."/>
        </authorList>
    </citation>
    <scope>NUCLEOTIDE SEQUENCE [LARGE SCALE GENOMIC DNA]</scope>
    <source>
        <strain evidence="2 4">DX253</strain>
    </source>
</reference>
<dbReference type="Pfam" id="PF07187">
    <property type="entry name" value="DUF1405"/>
    <property type="match status" value="1"/>
</dbReference>
<dbReference type="STRING" id="797209.GCA_000376445_01664"/>
<name>E7QPB6_HALPU</name>
<dbReference type="AlphaFoldDB" id="E7QPB6"/>
<keyword evidence="1" id="KW-1133">Transmembrane helix</keyword>
<dbReference type="eggNOG" id="arCOG02940">
    <property type="taxonomic scope" value="Archaea"/>
</dbReference>
<feature type="transmembrane region" description="Helical" evidence="1">
    <location>
        <begin position="103"/>
        <end position="127"/>
    </location>
</feature>